<dbReference type="EMBL" id="KQ947446">
    <property type="protein sequence ID" value="KUJ06490.1"/>
    <property type="molecule type" value="Genomic_DNA"/>
</dbReference>
<dbReference type="InParanoid" id="A0A132B278"/>
<dbReference type="OrthoDB" id="648861at2759"/>
<name>A0A132B278_MOLSC</name>
<reference evidence="1 2" key="1">
    <citation type="submission" date="2015-10" db="EMBL/GenBank/DDBJ databases">
        <title>Full genome of DAOMC 229536 Phialocephala scopiformis, a fungal endophyte of spruce producing the potent anti-insectan compound rugulosin.</title>
        <authorList>
            <consortium name="DOE Joint Genome Institute"/>
            <person name="Walker A.K."/>
            <person name="Frasz S.L."/>
            <person name="Seifert K.A."/>
            <person name="Miller J.D."/>
            <person name="Mondo S.J."/>
            <person name="Labutti K."/>
            <person name="Lipzen A."/>
            <person name="Dockter R."/>
            <person name="Kennedy M."/>
            <person name="Grigoriev I.V."/>
            <person name="Spatafora J.W."/>
        </authorList>
    </citation>
    <scope>NUCLEOTIDE SEQUENCE [LARGE SCALE GENOMIC DNA]</scope>
    <source>
        <strain evidence="1 2">CBS 120377</strain>
    </source>
</reference>
<sequence>MVLSIRIYRPSGGNEPAFIVDPASVDSVTRDEVPMHGSGAGDHFEDDSTYDDGLGLNGRMDAPKPRKMSPREERMKWWRIYAMHFLFSWNSRTFEYVSIFLVALAFPKGLFATSI</sequence>
<accession>A0A132B278</accession>
<dbReference type="GeneID" id="28826269"/>
<evidence type="ECO:0000313" key="2">
    <source>
        <dbReference type="Proteomes" id="UP000070700"/>
    </source>
</evidence>
<feature type="non-terminal residue" evidence="1">
    <location>
        <position position="115"/>
    </location>
</feature>
<keyword evidence="2" id="KW-1185">Reference proteome</keyword>
<dbReference type="AlphaFoldDB" id="A0A132B278"/>
<gene>
    <name evidence="1" type="ORF">LY89DRAFT_692467</name>
</gene>
<proteinExistence type="predicted"/>
<organism evidence="1 2">
    <name type="scientific">Mollisia scopiformis</name>
    <name type="common">Conifer needle endophyte fungus</name>
    <name type="synonym">Phialocephala scopiformis</name>
    <dbReference type="NCBI Taxonomy" id="149040"/>
    <lineage>
        <taxon>Eukaryota</taxon>
        <taxon>Fungi</taxon>
        <taxon>Dikarya</taxon>
        <taxon>Ascomycota</taxon>
        <taxon>Pezizomycotina</taxon>
        <taxon>Leotiomycetes</taxon>
        <taxon>Helotiales</taxon>
        <taxon>Mollisiaceae</taxon>
        <taxon>Mollisia</taxon>
    </lineage>
</organism>
<dbReference type="KEGG" id="psco:LY89DRAFT_692467"/>
<dbReference type="Proteomes" id="UP000070700">
    <property type="component" value="Unassembled WGS sequence"/>
</dbReference>
<protein>
    <submittedName>
        <fullName evidence="1">Uncharacterized protein</fullName>
    </submittedName>
</protein>
<evidence type="ECO:0000313" key="1">
    <source>
        <dbReference type="EMBL" id="KUJ06490.1"/>
    </source>
</evidence>
<dbReference type="RefSeq" id="XP_018060845.1">
    <property type="nucleotide sequence ID" value="XM_018216543.1"/>
</dbReference>